<reference evidence="2 3" key="1">
    <citation type="journal article" date="2020" name="Nature">
        <title>Six reference-quality genomes reveal evolution of bat adaptations.</title>
        <authorList>
            <person name="Jebb D."/>
            <person name="Huang Z."/>
            <person name="Pippel M."/>
            <person name="Hughes G.M."/>
            <person name="Lavrichenko K."/>
            <person name="Devanna P."/>
            <person name="Winkler S."/>
            <person name="Jermiin L.S."/>
            <person name="Skirmuntt E.C."/>
            <person name="Katzourakis A."/>
            <person name="Burkitt-Gray L."/>
            <person name="Ray D.A."/>
            <person name="Sullivan K.A.M."/>
            <person name="Roscito J.G."/>
            <person name="Kirilenko B.M."/>
            <person name="Davalos L.M."/>
            <person name="Corthals A.P."/>
            <person name="Power M.L."/>
            <person name="Jones G."/>
            <person name="Ransome R.D."/>
            <person name="Dechmann D.K.N."/>
            <person name="Locatelli A.G."/>
            <person name="Puechmaille S.J."/>
            <person name="Fedrigo O."/>
            <person name="Jarvis E.D."/>
            <person name="Hiller M."/>
            <person name="Vernes S.C."/>
            <person name="Myers E.W."/>
            <person name="Teeling E.C."/>
        </authorList>
    </citation>
    <scope>NUCLEOTIDE SEQUENCE [LARGE SCALE GENOMIC DNA]</scope>
    <source>
        <strain evidence="2">MPipKuh1</strain>
        <tissue evidence="2">Flight muscle</tissue>
    </source>
</reference>
<evidence type="ECO:0000313" key="2">
    <source>
        <dbReference type="EMBL" id="KAF6276435.1"/>
    </source>
</evidence>
<sequence>MRGHEQKGLRGAVGGVICQLPPTAVRPLILATEATSNLLEGMRNPRSSPTHVRTTLRSGGRTRPRTEHQVPDSRVPPAQHAQRASGTSAPPPSESVDSLAAGPSGRIGRTCPRPACCPSL</sequence>
<accession>A0A7J7RKF4</accession>
<dbReference type="Proteomes" id="UP000558488">
    <property type="component" value="Unassembled WGS sequence"/>
</dbReference>
<evidence type="ECO:0000313" key="3">
    <source>
        <dbReference type="Proteomes" id="UP000558488"/>
    </source>
</evidence>
<comment type="caution">
    <text evidence="2">The sequence shown here is derived from an EMBL/GenBank/DDBJ whole genome shotgun (WGS) entry which is preliminary data.</text>
</comment>
<keyword evidence="3" id="KW-1185">Reference proteome</keyword>
<feature type="compositionally biased region" description="Polar residues" evidence="1">
    <location>
        <begin position="45"/>
        <end position="57"/>
    </location>
</feature>
<gene>
    <name evidence="2" type="ORF">mPipKuh1_010534</name>
</gene>
<proteinExistence type="predicted"/>
<evidence type="ECO:0000256" key="1">
    <source>
        <dbReference type="SAM" id="MobiDB-lite"/>
    </source>
</evidence>
<feature type="region of interest" description="Disordered" evidence="1">
    <location>
        <begin position="39"/>
        <end position="120"/>
    </location>
</feature>
<protein>
    <submittedName>
        <fullName evidence="2">Uncharacterized protein</fullName>
    </submittedName>
</protein>
<dbReference type="EMBL" id="JACAGB010000071">
    <property type="protein sequence ID" value="KAF6276435.1"/>
    <property type="molecule type" value="Genomic_DNA"/>
</dbReference>
<organism evidence="2 3">
    <name type="scientific">Pipistrellus kuhlii</name>
    <name type="common">Kuhl's pipistrelle</name>
    <dbReference type="NCBI Taxonomy" id="59472"/>
    <lineage>
        <taxon>Eukaryota</taxon>
        <taxon>Metazoa</taxon>
        <taxon>Chordata</taxon>
        <taxon>Craniata</taxon>
        <taxon>Vertebrata</taxon>
        <taxon>Euteleostomi</taxon>
        <taxon>Mammalia</taxon>
        <taxon>Eutheria</taxon>
        <taxon>Laurasiatheria</taxon>
        <taxon>Chiroptera</taxon>
        <taxon>Yangochiroptera</taxon>
        <taxon>Vespertilionidae</taxon>
        <taxon>Pipistrellus</taxon>
    </lineage>
</organism>
<name>A0A7J7RKF4_PIPKU</name>
<dbReference type="AlphaFoldDB" id="A0A7J7RKF4"/>